<dbReference type="InterPro" id="IPR000014">
    <property type="entry name" value="PAS"/>
</dbReference>
<reference evidence="11 12" key="1">
    <citation type="submission" date="2015-12" db="EMBL/GenBank/DDBJ databases">
        <title>Genome sequence of Mucilaginibacter gotjawali.</title>
        <authorList>
            <person name="Lee J.S."/>
            <person name="Lee K.C."/>
            <person name="Kim K.K."/>
            <person name="Lee B.W."/>
        </authorList>
    </citation>
    <scope>NUCLEOTIDE SEQUENCE [LARGE SCALE GENOMIC DNA]</scope>
    <source>
        <strain evidence="11 12">SA3-7</strain>
    </source>
</reference>
<accession>A0A0X8X3R5</accession>
<dbReference type="KEGG" id="mgot:MgSA37_03266"/>
<gene>
    <name evidence="11" type="primary">pdhS</name>
    <name evidence="11" type="ORF">MgSA37_03266</name>
</gene>
<evidence type="ECO:0000256" key="1">
    <source>
        <dbReference type="ARBA" id="ARBA00000085"/>
    </source>
</evidence>
<dbReference type="SUPFAM" id="SSF55874">
    <property type="entry name" value="ATPase domain of HSP90 chaperone/DNA topoisomerase II/histidine kinase"/>
    <property type="match status" value="1"/>
</dbReference>
<keyword evidence="12" id="KW-1185">Reference proteome</keyword>
<dbReference type="Proteomes" id="UP000218263">
    <property type="component" value="Chromosome"/>
</dbReference>
<dbReference type="SUPFAM" id="SSF55785">
    <property type="entry name" value="PYP-like sensor domain (PAS domain)"/>
    <property type="match status" value="1"/>
</dbReference>
<comment type="catalytic activity">
    <reaction evidence="1">
        <text>ATP + protein L-histidine = ADP + protein N-phospho-L-histidine.</text>
        <dbReference type="EC" id="2.7.13.3"/>
    </reaction>
</comment>
<dbReference type="Gene3D" id="3.30.450.20">
    <property type="entry name" value="PAS domain"/>
    <property type="match status" value="1"/>
</dbReference>
<protein>
    <recommendedName>
        <fullName evidence="10">Sensor protein FixL</fullName>
        <ecNumber evidence="2">2.7.13.3</ecNumber>
    </recommendedName>
</protein>
<dbReference type="SMART" id="SM00388">
    <property type="entry name" value="HisKA"/>
    <property type="match status" value="1"/>
</dbReference>
<dbReference type="GO" id="GO:0000155">
    <property type="term" value="F:phosphorelay sensor kinase activity"/>
    <property type="evidence" value="ECO:0007669"/>
    <property type="project" value="InterPro"/>
</dbReference>
<dbReference type="CDD" id="cd00130">
    <property type="entry name" value="PAS"/>
    <property type="match status" value="1"/>
</dbReference>
<dbReference type="InterPro" id="IPR050736">
    <property type="entry name" value="Sensor_HK_Regulatory"/>
</dbReference>
<dbReference type="FunFam" id="3.30.450.20:FF:000060">
    <property type="entry name" value="Sensor protein FixL"/>
    <property type="match status" value="1"/>
</dbReference>
<dbReference type="SMART" id="SM00387">
    <property type="entry name" value="HATPase_c"/>
    <property type="match status" value="1"/>
</dbReference>
<dbReference type="GO" id="GO:0006355">
    <property type="term" value="P:regulation of DNA-templated transcription"/>
    <property type="evidence" value="ECO:0007669"/>
    <property type="project" value="InterPro"/>
</dbReference>
<evidence type="ECO:0000313" key="11">
    <source>
        <dbReference type="EMBL" id="BAU55085.1"/>
    </source>
</evidence>
<evidence type="ECO:0000256" key="10">
    <source>
        <dbReference type="ARBA" id="ARBA00070616"/>
    </source>
</evidence>
<dbReference type="InterPro" id="IPR003661">
    <property type="entry name" value="HisK_dim/P_dom"/>
</dbReference>
<dbReference type="PRINTS" id="PR00344">
    <property type="entry name" value="BCTRLSENSOR"/>
</dbReference>
<dbReference type="Pfam" id="PF02518">
    <property type="entry name" value="HATPase_c"/>
    <property type="match status" value="1"/>
</dbReference>
<dbReference type="InterPro" id="IPR036097">
    <property type="entry name" value="HisK_dim/P_sf"/>
</dbReference>
<dbReference type="GO" id="GO:0005524">
    <property type="term" value="F:ATP binding"/>
    <property type="evidence" value="ECO:0007669"/>
    <property type="project" value="UniProtKB-KW"/>
</dbReference>
<organism evidence="11 12">
    <name type="scientific">Mucilaginibacter gotjawali</name>
    <dbReference type="NCBI Taxonomy" id="1550579"/>
    <lineage>
        <taxon>Bacteria</taxon>
        <taxon>Pseudomonadati</taxon>
        <taxon>Bacteroidota</taxon>
        <taxon>Sphingobacteriia</taxon>
        <taxon>Sphingobacteriales</taxon>
        <taxon>Sphingobacteriaceae</taxon>
        <taxon>Mucilaginibacter</taxon>
    </lineage>
</organism>
<dbReference type="InterPro" id="IPR036890">
    <property type="entry name" value="HATPase_C_sf"/>
</dbReference>
<dbReference type="RefSeq" id="WP_096353261.1">
    <property type="nucleotide sequence ID" value="NZ_AP017313.1"/>
</dbReference>
<dbReference type="InterPro" id="IPR005467">
    <property type="entry name" value="His_kinase_dom"/>
</dbReference>
<dbReference type="PANTHER" id="PTHR43711:SF26">
    <property type="entry name" value="SENSOR HISTIDINE KINASE RCSC"/>
    <property type="match status" value="1"/>
</dbReference>
<dbReference type="PROSITE" id="PS50112">
    <property type="entry name" value="PAS"/>
    <property type="match status" value="1"/>
</dbReference>
<evidence type="ECO:0000256" key="4">
    <source>
        <dbReference type="ARBA" id="ARBA00022679"/>
    </source>
</evidence>
<evidence type="ECO:0000313" key="12">
    <source>
        <dbReference type="Proteomes" id="UP000218263"/>
    </source>
</evidence>
<dbReference type="PANTHER" id="PTHR43711">
    <property type="entry name" value="TWO-COMPONENT HISTIDINE KINASE"/>
    <property type="match status" value="1"/>
</dbReference>
<dbReference type="Pfam" id="PF00512">
    <property type="entry name" value="HisKA"/>
    <property type="match status" value="1"/>
</dbReference>
<evidence type="ECO:0000256" key="7">
    <source>
        <dbReference type="ARBA" id="ARBA00022840"/>
    </source>
</evidence>
<keyword evidence="6 11" id="KW-0418">Kinase</keyword>
<dbReference type="PROSITE" id="PS50109">
    <property type="entry name" value="HIS_KIN"/>
    <property type="match status" value="1"/>
</dbReference>
<name>A0A0X8X3R5_9SPHI</name>
<evidence type="ECO:0000256" key="8">
    <source>
        <dbReference type="ARBA" id="ARBA00023012"/>
    </source>
</evidence>
<dbReference type="CDD" id="cd00075">
    <property type="entry name" value="HATPase"/>
    <property type="match status" value="1"/>
</dbReference>
<comment type="function">
    <text evidence="9">Putative oxygen sensor; modulates the activity of FixJ, a transcriptional activator of nitrogen fixation fixK gene. FixL probably acts as a kinase that phosphorylates FixJ.</text>
</comment>
<keyword evidence="7" id="KW-0067">ATP-binding</keyword>
<keyword evidence="3" id="KW-0597">Phosphoprotein</keyword>
<dbReference type="EC" id="2.7.13.3" evidence="2"/>
<dbReference type="InterPro" id="IPR003594">
    <property type="entry name" value="HATPase_dom"/>
</dbReference>
<dbReference type="AlphaFoldDB" id="A0A0X8X3R5"/>
<evidence type="ECO:0000256" key="3">
    <source>
        <dbReference type="ARBA" id="ARBA00022553"/>
    </source>
</evidence>
<dbReference type="SUPFAM" id="SSF47384">
    <property type="entry name" value="Homodimeric domain of signal transducing histidine kinase"/>
    <property type="match status" value="1"/>
</dbReference>
<keyword evidence="4 11" id="KW-0808">Transferase</keyword>
<keyword evidence="5" id="KW-0547">Nucleotide-binding</keyword>
<dbReference type="InterPro" id="IPR004358">
    <property type="entry name" value="Sig_transdc_His_kin-like_C"/>
</dbReference>
<dbReference type="NCBIfam" id="TIGR00229">
    <property type="entry name" value="sensory_box"/>
    <property type="match status" value="1"/>
</dbReference>
<dbReference type="Gene3D" id="3.30.565.10">
    <property type="entry name" value="Histidine kinase-like ATPase, C-terminal domain"/>
    <property type="match status" value="1"/>
</dbReference>
<dbReference type="Gene3D" id="1.10.287.130">
    <property type="match status" value="1"/>
</dbReference>
<dbReference type="OrthoDB" id="9808408at2"/>
<proteinExistence type="predicted"/>
<dbReference type="InterPro" id="IPR035965">
    <property type="entry name" value="PAS-like_dom_sf"/>
</dbReference>
<keyword evidence="8" id="KW-0902">Two-component regulatory system</keyword>
<dbReference type="InterPro" id="IPR013767">
    <property type="entry name" value="PAS_fold"/>
</dbReference>
<evidence type="ECO:0000256" key="2">
    <source>
        <dbReference type="ARBA" id="ARBA00012438"/>
    </source>
</evidence>
<evidence type="ECO:0000256" key="6">
    <source>
        <dbReference type="ARBA" id="ARBA00022777"/>
    </source>
</evidence>
<evidence type="ECO:0000256" key="9">
    <source>
        <dbReference type="ARBA" id="ARBA00059827"/>
    </source>
</evidence>
<dbReference type="CDD" id="cd00082">
    <property type="entry name" value="HisKA"/>
    <property type="match status" value="1"/>
</dbReference>
<evidence type="ECO:0000256" key="5">
    <source>
        <dbReference type="ARBA" id="ARBA00022741"/>
    </source>
</evidence>
<dbReference type="EMBL" id="AP017313">
    <property type="protein sequence ID" value="BAU55085.1"/>
    <property type="molecule type" value="Genomic_DNA"/>
</dbReference>
<dbReference type="SMART" id="SM00091">
    <property type="entry name" value="PAS"/>
    <property type="match status" value="1"/>
</dbReference>
<dbReference type="Pfam" id="PF00989">
    <property type="entry name" value="PAS"/>
    <property type="match status" value="1"/>
</dbReference>
<sequence length="400" mass="44884">MENNDLLKAVIENVVDGIIIIDDHGTILTANPSACILFGYDQGELNGKNIGILMTEHDRPEHQSHIDEYKKTGQARIIGKGREVKALKKDGSVFPARLAVSEVKYLDKILFAGVVHDLSLEKKAEEERHLYTSKLEAIVEERTGSLKNIVIALEKAKDEVYNSLLREKEVNQLKTQFVSVASHEFRTPLSSIQLSASLIEQYYDKLNRDKVLYHLSKIKSSVNYITAILNDFLSVERIESGKLKTELKEIDLKVLMHEIIMQLSLQARPGQRIDYMNNGGPERIMVDDNLLRHSVFNLLSNAIKYSGEDGVIEVKTIKNEEQYIITVRDNGIGIPVVDQAHLFEPFFRAGNIGTIQGTGLGLNIVKRYVELMNGKISFKSDENGTIFELVLPVSPGGIIN</sequence>